<evidence type="ECO:0000313" key="3">
    <source>
        <dbReference type="EMBL" id="APF36425.1"/>
    </source>
</evidence>
<protein>
    <submittedName>
        <fullName evidence="3">Peptidase</fullName>
    </submittedName>
</protein>
<dbReference type="Pfam" id="PF18818">
    <property type="entry name" value="MPTase-PolyVal"/>
    <property type="match status" value="1"/>
</dbReference>
<accession>A0AAC9NXX5</accession>
<dbReference type="AlphaFoldDB" id="A0AAC9NXX5"/>
<dbReference type="Pfam" id="PF08401">
    <property type="entry name" value="ArdcN"/>
    <property type="match status" value="1"/>
</dbReference>
<dbReference type="InterPro" id="IPR041459">
    <property type="entry name" value="MPTase-PolyVal"/>
</dbReference>
<keyword evidence="4" id="KW-1185">Reference proteome</keyword>
<dbReference type="KEGG" id="cdq:BOQ54_03100"/>
<dbReference type="PIRSF" id="PIRSF037112">
    <property type="entry name" value="Antirestriction_ArdC"/>
    <property type="match status" value="1"/>
</dbReference>
<name>A0AAC9NXX5_9HYPH</name>
<gene>
    <name evidence="3" type="ORF">BOQ54_03100</name>
</gene>
<feature type="domain" description="N-terminal" evidence="1">
    <location>
        <begin position="18"/>
        <end position="137"/>
    </location>
</feature>
<organism evidence="3 4">
    <name type="scientific">Chelatococcus daeguensis</name>
    <dbReference type="NCBI Taxonomy" id="444444"/>
    <lineage>
        <taxon>Bacteria</taxon>
        <taxon>Pseudomonadati</taxon>
        <taxon>Pseudomonadota</taxon>
        <taxon>Alphaproteobacteria</taxon>
        <taxon>Hyphomicrobiales</taxon>
        <taxon>Chelatococcaceae</taxon>
        <taxon>Chelatococcus</taxon>
    </lineage>
</organism>
<evidence type="ECO:0000313" key="4">
    <source>
        <dbReference type="Proteomes" id="UP000182703"/>
    </source>
</evidence>
<sequence length="314" mass="34396">MGAVAKTRRGTMTAERIDVYTQVTNNIIAAIEAGAGDWQMPWHRSGEGLNRPVNIDTAKAYRGINVVSLWASAQARGFTTGTWGTYRQWQANGFQVRKGEKSSLVVFYKEFDVEERNDDTGETEHGKRLMARASWVFNADQVDGYEAPALPEPKDPVATVAAADRFITATGAIIRHGGTRAFYRPSDDIIQMPERERFLGTGTSTATESYYATLLHELVHYSGAPNRCDRQFGKRFGDDAYAMEELVAELGAAFLCADLGVTLTPRPDHAAYIDNWLKVLKADKKAIFTAASQAAKATDFLAGLQAADITEAAA</sequence>
<proteinExistence type="predicted"/>
<dbReference type="Proteomes" id="UP000182703">
    <property type="component" value="Chromosome"/>
</dbReference>
<dbReference type="EMBL" id="CP018095">
    <property type="protein sequence ID" value="APF36425.1"/>
    <property type="molecule type" value="Genomic_DNA"/>
</dbReference>
<reference evidence="3 4" key="1">
    <citation type="submission" date="2016-11" db="EMBL/GenBank/DDBJ databases">
        <title>Complete genome sequence of the aerobically denitrifying bacterium Chelatococcus daeguensis TAD1.</title>
        <authorList>
            <person name="Yang Y."/>
            <person name="Huang S."/>
            <person name="Lin E."/>
        </authorList>
    </citation>
    <scope>NUCLEOTIDE SEQUENCE [LARGE SCALE GENOMIC DNA]</scope>
    <source>
        <strain evidence="3 4">TAD1</strain>
    </source>
</reference>
<dbReference type="GO" id="GO:0003697">
    <property type="term" value="F:single-stranded DNA binding"/>
    <property type="evidence" value="ECO:0007669"/>
    <property type="project" value="InterPro"/>
</dbReference>
<evidence type="ECO:0000259" key="2">
    <source>
        <dbReference type="Pfam" id="PF18818"/>
    </source>
</evidence>
<evidence type="ECO:0000259" key="1">
    <source>
        <dbReference type="Pfam" id="PF08401"/>
    </source>
</evidence>
<dbReference type="InterPro" id="IPR013610">
    <property type="entry name" value="ArdC_N"/>
</dbReference>
<dbReference type="InterPro" id="IPR017113">
    <property type="entry name" value="Antirestriction_ArdC"/>
</dbReference>
<feature type="domain" description="Polyvalent protein metallopeptidase" evidence="2">
    <location>
        <begin position="162"/>
        <end position="293"/>
    </location>
</feature>